<feature type="compositionally biased region" description="Low complexity" evidence="4">
    <location>
        <begin position="251"/>
        <end position="265"/>
    </location>
</feature>
<accession>A0A8H4LL03</accession>
<dbReference type="Pfam" id="PF00076">
    <property type="entry name" value="RRM_1"/>
    <property type="match status" value="1"/>
</dbReference>
<feature type="region of interest" description="Disordered" evidence="4">
    <location>
        <begin position="515"/>
        <end position="539"/>
    </location>
</feature>
<evidence type="ECO:0000256" key="1">
    <source>
        <dbReference type="ARBA" id="ARBA00022553"/>
    </source>
</evidence>
<feature type="region of interest" description="Disordered" evidence="4">
    <location>
        <begin position="206"/>
        <end position="269"/>
    </location>
</feature>
<keyword evidence="7" id="KW-1185">Reference proteome</keyword>
<evidence type="ECO:0000256" key="4">
    <source>
        <dbReference type="SAM" id="MobiDB-lite"/>
    </source>
</evidence>
<dbReference type="SMART" id="SM00360">
    <property type="entry name" value="RRM"/>
    <property type="match status" value="1"/>
</dbReference>
<keyword evidence="1" id="KW-0597">Phosphoprotein</keyword>
<dbReference type="PROSITE" id="PS50102">
    <property type="entry name" value="RRM"/>
    <property type="match status" value="1"/>
</dbReference>
<dbReference type="Proteomes" id="UP000554235">
    <property type="component" value="Unassembled WGS sequence"/>
</dbReference>
<evidence type="ECO:0000256" key="3">
    <source>
        <dbReference type="PROSITE-ProRule" id="PRU00176"/>
    </source>
</evidence>
<protein>
    <submittedName>
        <fullName evidence="6">RNA binding</fullName>
    </submittedName>
</protein>
<dbReference type="SUPFAM" id="SSF54928">
    <property type="entry name" value="RNA-binding domain, RBD"/>
    <property type="match status" value="1"/>
</dbReference>
<organism evidence="6 7">
    <name type="scientific">Fusarium albosuccineum</name>
    <dbReference type="NCBI Taxonomy" id="1237068"/>
    <lineage>
        <taxon>Eukaryota</taxon>
        <taxon>Fungi</taxon>
        <taxon>Dikarya</taxon>
        <taxon>Ascomycota</taxon>
        <taxon>Pezizomycotina</taxon>
        <taxon>Sordariomycetes</taxon>
        <taxon>Hypocreomycetidae</taxon>
        <taxon>Hypocreales</taxon>
        <taxon>Nectriaceae</taxon>
        <taxon>Fusarium</taxon>
        <taxon>Fusarium decemcellulare species complex</taxon>
    </lineage>
</organism>
<keyword evidence="2 3" id="KW-0694">RNA-binding</keyword>
<evidence type="ECO:0000313" key="6">
    <source>
        <dbReference type="EMBL" id="KAF4469789.1"/>
    </source>
</evidence>
<dbReference type="Gene3D" id="3.30.70.330">
    <property type="match status" value="1"/>
</dbReference>
<dbReference type="InterPro" id="IPR012677">
    <property type="entry name" value="Nucleotide-bd_a/b_plait_sf"/>
</dbReference>
<evidence type="ECO:0000313" key="7">
    <source>
        <dbReference type="Proteomes" id="UP000554235"/>
    </source>
</evidence>
<gene>
    <name evidence="6" type="ORF">FALBO_3314</name>
</gene>
<evidence type="ECO:0000259" key="5">
    <source>
        <dbReference type="PROSITE" id="PS50102"/>
    </source>
</evidence>
<dbReference type="OrthoDB" id="5153647at2759"/>
<sequence>MNLLRKEESPFLTDVAQYAGNHRGIQEGLMCWEIKDPSQEPFNIILEAVCQKVSQCRSLSRSKLLLIDIFLRGRTLETSAVYVMLAASTERQRKTAVKHLRRGSLLKEYPGLKIDHWDWPPHAPNVTMTGGKGKATDTELVYGCPRFEIRRLGSRTMHDAVGVPTTSLFSIVATNNGQNITRAGVLSCDIEVDQERFLIAPAHIFMPHPPEEPEEEGSDSESNISSEPLRAGSATPPDLDCELSSSRDSEGLLTGSFTSSSSSTENDFELSRLNPPFTSSGNFRIFSLEHDYALIEVPHGQTFYSALRYMSSQNTLSIGLGQVPILVATPSLGIVPGFLDGRPTLMRLPYANKFSKLYPINLSCPISNRDCGSAVINQNTHQIYGFIVAASVEGRVAYISSADEIHNDIASKLNPGCSEFLPTSPEVTPNPPCNTLYVGNLPIDTREEELKTLFMKQQGYKRLCFRTKLNGPMCFVEFEQVSFATQALHQIDGQLLHNSSRGGIRLSFAKNPLGVNPASSANQHDTMLLQPMRLEDGPR</sequence>
<dbReference type="InterPro" id="IPR035979">
    <property type="entry name" value="RBD_domain_sf"/>
</dbReference>
<feature type="domain" description="RRM" evidence="5">
    <location>
        <begin position="434"/>
        <end position="511"/>
    </location>
</feature>
<dbReference type="InterPro" id="IPR000504">
    <property type="entry name" value="RRM_dom"/>
</dbReference>
<name>A0A8H4LL03_9HYPO</name>
<dbReference type="PANTHER" id="PTHR10501">
    <property type="entry name" value="U1 SMALL NUCLEAR RIBONUCLEOPROTEIN A/U2 SMALL NUCLEAR RIBONUCLEOPROTEIN B"/>
    <property type="match status" value="1"/>
</dbReference>
<proteinExistence type="predicted"/>
<dbReference type="FunFam" id="3.30.70.330:FF:000089">
    <property type="entry name" value="RNA binding protein"/>
    <property type="match status" value="1"/>
</dbReference>
<dbReference type="AlphaFoldDB" id="A0A8H4LL03"/>
<comment type="caution">
    <text evidence="6">The sequence shown here is derived from an EMBL/GenBank/DDBJ whole genome shotgun (WGS) entry which is preliminary data.</text>
</comment>
<dbReference type="GO" id="GO:0003723">
    <property type="term" value="F:RNA binding"/>
    <property type="evidence" value="ECO:0007669"/>
    <property type="project" value="UniProtKB-UniRule"/>
</dbReference>
<dbReference type="EMBL" id="JAADYS010000431">
    <property type="protein sequence ID" value="KAF4469789.1"/>
    <property type="molecule type" value="Genomic_DNA"/>
</dbReference>
<evidence type="ECO:0000256" key="2">
    <source>
        <dbReference type="ARBA" id="ARBA00022884"/>
    </source>
</evidence>
<reference evidence="6 7" key="1">
    <citation type="submission" date="2020-01" db="EMBL/GenBank/DDBJ databases">
        <title>Identification and distribution of gene clusters putatively required for synthesis of sphingolipid metabolism inhibitors in phylogenetically diverse species of the filamentous fungus Fusarium.</title>
        <authorList>
            <person name="Kim H.-S."/>
            <person name="Busman M."/>
            <person name="Brown D.W."/>
            <person name="Divon H."/>
            <person name="Uhlig S."/>
            <person name="Proctor R.H."/>
        </authorList>
    </citation>
    <scope>NUCLEOTIDE SEQUENCE [LARGE SCALE GENOMIC DNA]</scope>
    <source>
        <strain evidence="6 7">NRRL 20459</strain>
    </source>
</reference>